<protein>
    <submittedName>
        <fullName evidence="8">Membrane protein</fullName>
    </submittedName>
</protein>
<comment type="similarity">
    <text evidence="2">Belongs to the EamA transporter family.</text>
</comment>
<feature type="transmembrane region" description="Helical" evidence="6">
    <location>
        <begin position="254"/>
        <end position="271"/>
    </location>
</feature>
<proteinExistence type="inferred from homology"/>
<evidence type="ECO:0000256" key="5">
    <source>
        <dbReference type="ARBA" id="ARBA00023136"/>
    </source>
</evidence>
<dbReference type="InterPro" id="IPR037185">
    <property type="entry name" value="EmrE-like"/>
</dbReference>
<dbReference type="HOGENOM" id="CLU_033863_10_0_6"/>
<reference evidence="8" key="1">
    <citation type="journal article" date="2005" name="Proc. Natl. Acad. Sci. U.S.A.">
        <title>The psychrophilic lifestyle as revealed by the genome sequence of Colwellia psychrerythraea 34H through genomic and proteomic analyses.</title>
        <authorList>
            <person name="Methe B.A."/>
            <person name="Nelson K.E."/>
            <person name="Deming J.W."/>
            <person name="Momen B."/>
            <person name="Melamud E."/>
            <person name="Zhang X."/>
            <person name="Moult J."/>
            <person name="Madupu R."/>
            <person name="Nelson W.C."/>
            <person name="Dodson R.J."/>
            <person name="Brinkac L.M."/>
            <person name="Daugherty S.C."/>
            <person name="Durkin A.S."/>
            <person name="DeBoy R.T."/>
            <person name="Kolonay J.F."/>
            <person name="Sullivan S.A."/>
            <person name="Zhou L."/>
            <person name="Davidsen T.M."/>
            <person name="Wu M."/>
            <person name="Huston A.L."/>
            <person name="Lewis M."/>
            <person name="Weaver B."/>
            <person name="Weidman J.F."/>
            <person name="Khouri H."/>
            <person name="Utterback T.R."/>
            <person name="Feldblyum T.V."/>
            <person name="Fraser C.M."/>
        </authorList>
    </citation>
    <scope>NUCLEOTIDE SEQUENCE [LARGE SCALE GENOMIC DNA]</scope>
    <source>
        <strain evidence="8">34H</strain>
    </source>
</reference>
<feature type="transmembrane region" description="Helical" evidence="6">
    <location>
        <begin position="189"/>
        <end position="209"/>
    </location>
</feature>
<feature type="transmembrane region" description="Helical" evidence="6">
    <location>
        <begin position="134"/>
        <end position="152"/>
    </location>
</feature>
<keyword evidence="4 6" id="KW-1133">Transmembrane helix</keyword>
<feature type="transmembrane region" description="Helical" evidence="6">
    <location>
        <begin position="158"/>
        <end position="177"/>
    </location>
</feature>
<feature type="transmembrane region" description="Helical" evidence="6">
    <location>
        <begin position="44"/>
        <end position="66"/>
    </location>
</feature>
<dbReference type="AlphaFoldDB" id="Q47X10"/>
<feature type="transmembrane region" description="Helical" evidence="6">
    <location>
        <begin position="78"/>
        <end position="97"/>
    </location>
</feature>
<keyword evidence="5 6" id="KW-0472">Membrane</keyword>
<comment type="subcellular location">
    <subcellularLocation>
        <location evidence="1">Membrane</location>
        <topology evidence="1">Multi-pass membrane protein</topology>
    </subcellularLocation>
</comment>
<evidence type="ECO:0000259" key="7">
    <source>
        <dbReference type="Pfam" id="PF00892"/>
    </source>
</evidence>
<dbReference type="SUPFAM" id="SSF103481">
    <property type="entry name" value="Multidrug resistance efflux transporter EmrE"/>
    <property type="match status" value="2"/>
</dbReference>
<feature type="domain" description="EamA" evidence="7">
    <location>
        <begin position="161"/>
        <end position="294"/>
    </location>
</feature>
<gene>
    <name evidence="8" type="ordered locus">CPS_4003</name>
</gene>
<evidence type="ECO:0000313" key="8">
    <source>
        <dbReference type="EMBL" id="AAZ28002.1"/>
    </source>
</evidence>
<evidence type="ECO:0000256" key="4">
    <source>
        <dbReference type="ARBA" id="ARBA00022989"/>
    </source>
</evidence>
<evidence type="ECO:0000256" key="3">
    <source>
        <dbReference type="ARBA" id="ARBA00022692"/>
    </source>
</evidence>
<keyword evidence="3 6" id="KW-0812">Transmembrane</keyword>
<dbReference type="KEGG" id="cps:CPS_4003"/>
<name>Q47X10_COLP3</name>
<dbReference type="RefSeq" id="WP_011044747.1">
    <property type="nucleotide sequence ID" value="NC_003910.7"/>
</dbReference>
<dbReference type="EMBL" id="CP000083">
    <property type="protein sequence ID" value="AAZ28002.1"/>
    <property type="molecule type" value="Genomic_DNA"/>
</dbReference>
<evidence type="ECO:0000256" key="6">
    <source>
        <dbReference type="SAM" id="Phobius"/>
    </source>
</evidence>
<organism evidence="8 9">
    <name type="scientific">Colwellia psychrerythraea (strain 34H / ATCC BAA-681)</name>
    <name type="common">Vibrio psychroerythus</name>
    <dbReference type="NCBI Taxonomy" id="167879"/>
    <lineage>
        <taxon>Bacteria</taxon>
        <taxon>Pseudomonadati</taxon>
        <taxon>Pseudomonadota</taxon>
        <taxon>Gammaproteobacteria</taxon>
        <taxon>Alteromonadales</taxon>
        <taxon>Colwelliaceae</taxon>
        <taxon>Colwellia</taxon>
    </lineage>
</organism>
<feature type="transmembrane region" description="Helical" evidence="6">
    <location>
        <begin position="12"/>
        <end position="32"/>
    </location>
</feature>
<dbReference type="GO" id="GO:0016020">
    <property type="term" value="C:membrane"/>
    <property type="evidence" value="ECO:0007669"/>
    <property type="project" value="UniProtKB-SubCell"/>
</dbReference>
<dbReference type="InterPro" id="IPR050638">
    <property type="entry name" value="AA-Vitamin_Transporters"/>
</dbReference>
<evidence type="ECO:0000313" key="9">
    <source>
        <dbReference type="Proteomes" id="UP000000547"/>
    </source>
</evidence>
<dbReference type="STRING" id="167879.CPS_4003"/>
<feature type="transmembrane region" description="Helical" evidence="6">
    <location>
        <begin position="221"/>
        <end position="242"/>
    </location>
</feature>
<accession>Q47X10</accession>
<dbReference type="Pfam" id="PF00892">
    <property type="entry name" value="EamA"/>
    <property type="match status" value="2"/>
</dbReference>
<feature type="domain" description="EamA" evidence="7">
    <location>
        <begin position="22"/>
        <end position="148"/>
    </location>
</feature>
<feature type="transmembrane region" description="Helical" evidence="6">
    <location>
        <begin position="277"/>
        <end position="294"/>
    </location>
</feature>
<feature type="transmembrane region" description="Helical" evidence="6">
    <location>
        <begin position="103"/>
        <end position="122"/>
    </location>
</feature>
<dbReference type="PANTHER" id="PTHR32322:SF2">
    <property type="entry name" value="EAMA DOMAIN-CONTAINING PROTEIN"/>
    <property type="match status" value="1"/>
</dbReference>
<dbReference type="InterPro" id="IPR000620">
    <property type="entry name" value="EamA_dom"/>
</dbReference>
<dbReference type="PANTHER" id="PTHR32322">
    <property type="entry name" value="INNER MEMBRANE TRANSPORTER"/>
    <property type="match status" value="1"/>
</dbReference>
<sequence length="307" mass="33152">MSKSLGFKVSVSFVNIFALPFFFVLLYGSGFVGAKLGLPHSTPLSFLSLRFMAAGLILLIIAKLIGNQLPNWREAIHISVAGSLTVCLFSVGVFVSIDMGLSPAVSALIVALQPILVALFARKLVNEQLNLAQWFGLLFGFLGVIVVVIDSIETTSFSWVAIAMSVLALFGVTFGSLYQKRYCADMEIFYGGAIQSLVSGLICLALLPFFESFKVVWTGEFIISLVYMVVGVSLGALSLLYIMIQRGEVSRVASVFYLVPVSAAVSAYLLFGETIESTTLFGASIIALGIFLTNRKSQNNMVVSMNK</sequence>
<dbReference type="Proteomes" id="UP000000547">
    <property type="component" value="Chromosome"/>
</dbReference>
<evidence type="ECO:0000256" key="1">
    <source>
        <dbReference type="ARBA" id="ARBA00004141"/>
    </source>
</evidence>
<evidence type="ECO:0000256" key="2">
    <source>
        <dbReference type="ARBA" id="ARBA00007362"/>
    </source>
</evidence>